<proteinExistence type="predicted"/>
<feature type="region of interest" description="Disordered" evidence="2">
    <location>
        <begin position="533"/>
        <end position="626"/>
    </location>
</feature>
<dbReference type="GO" id="GO:0000278">
    <property type="term" value="P:mitotic cell cycle"/>
    <property type="evidence" value="ECO:0007669"/>
    <property type="project" value="TreeGrafter"/>
</dbReference>
<feature type="coiled-coil region" evidence="1">
    <location>
        <begin position="697"/>
        <end position="731"/>
    </location>
</feature>
<dbReference type="InterPro" id="IPR015943">
    <property type="entry name" value="WD40/YVTN_repeat-like_dom_sf"/>
</dbReference>
<dbReference type="OrthoDB" id="1602884at2759"/>
<feature type="compositionally biased region" description="Basic and acidic residues" evidence="2">
    <location>
        <begin position="587"/>
        <end position="606"/>
    </location>
</feature>
<dbReference type="Gene3D" id="2.130.10.10">
    <property type="entry name" value="YVTN repeat-like/Quinoprotein amine dehydrogenase"/>
    <property type="match status" value="2"/>
</dbReference>
<evidence type="ECO:0000313" key="4">
    <source>
        <dbReference type="Proteomes" id="UP000053989"/>
    </source>
</evidence>
<dbReference type="GO" id="GO:0005737">
    <property type="term" value="C:cytoplasm"/>
    <property type="evidence" value="ECO:0007669"/>
    <property type="project" value="TreeGrafter"/>
</dbReference>
<feature type="region of interest" description="Disordered" evidence="2">
    <location>
        <begin position="339"/>
        <end position="456"/>
    </location>
</feature>
<protein>
    <recommendedName>
        <fullName evidence="5">WD40 repeat-like protein</fullName>
    </recommendedName>
</protein>
<evidence type="ECO:0000256" key="1">
    <source>
        <dbReference type="SAM" id="Coils"/>
    </source>
</evidence>
<dbReference type="PANTHER" id="PTHR44414:SF1">
    <property type="entry name" value="PROTEIN NEDD1"/>
    <property type="match status" value="1"/>
</dbReference>
<dbReference type="InterPro" id="IPR052818">
    <property type="entry name" value="NEDD1_Spindle_Assembly"/>
</dbReference>
<dbReference type="InParanoid" id="A0A0C2ZK85"/>
<dbReference type="GO" id="GO:0036064">
    <property type="term" value="C:ciliary basal body"/>
    <property type="evidence" value="ECO:0007669"/>
    <property type="project" value="TreeGrafter"/>
</dbReference>
<evidence type="ECO:0008006" key="5">
    <source>
        <dbReference type="Google" id="ProtNLM"/>
    </source>
</evidence>
<keyword evidence="4" id="KW-1185">Reference proteome</keyword>
<dbReference type="InterPro" id="IPR036322">
    <property type="entry name" value="WD40_repeat_dom_sf"/>
</dbReference>
<dbReference type="PANTHER" id="PTHR44414">
    <property type="entry name" value="PROTEIN NEDD1"/>
    <property type="match status" value="1"/>
</dbReference>
<dbReference type="SUPFAM" id="SSF50978">
    <property type="entry name" value="WD40 repeat-like"/>
    <property type="match status" value="1"/>
</dbReference>
<feature type="compositionally biased region" description="Polar residues" evidence="2">
    <location>
        <begin position="504"/>
        <end position="517"/>
    </location>
</feature>
<accession>A0A0C2ZK85</accession>
<feature type="compositionally biased region" description="Basic and acidic residues" evidence="2">
    <location>
        <begin position="397"/>
        <end position="412"/>
    </location>
</feature>
<dbReference type="HOGENOM" id="CLU_020126_0_0_1"/>
<organism evidence="3 4">
    <name type="scientific">Scleroderma citrinum Foug A</name>
    <dbReference type="NCBI Taxonomy" id="1036808"/>
    <lineage>
        <taxon>Eukaryota</taxon>
        <taxon>Fungi</taxon>
        <taxon>Dikarya</taxon>
        <taxon>Basidiomycota</taxon>
        <taxon>Agaricomycotina</taxon>
        <taxon>Agaricomycetes</taxon>
        <taxon>Agaricomycetidae</taxon>
        <taxon>Boletales</taxon>
        <taxon>Sclerodermatineae</taxon>
        <taxon>Sclerodermataceae</taxon>
        <taxon>Scleroderma</taxon>
    </lineage>
</organism>
<keyword evidence="1" id="KW-0175">Coiled coil</keyword>
<dbReference type="EMBL" id="KN822045">
    <property type="protein sequence ID" value="KIM62028.1"/>
    <property type="molecule type" value="Genomic_DNA"/>
</dbReference>
<reference evidence="3 4" key="1">
    <citation type="submission" date="2014-04" db="EMBL/GenBank/DDBJ databases">
        <authorList>
            <consortium name="DOE Joint Genome Institute"/>
            <person name="Kuo A."/>
            <person name="Kohler A."/>
            <person name="Nagy L.G."/>
            <person name="Floudas D."/>
            <person name="Copeland A."/>
            <person name="Barry K.W."/>
            <person name="Cichocki N."/>
            <person name="Veneault-Fourrey C."/>
            <person name="LaButti K."/>
            <person name="Lindquist E.A."/>
            <person name="Lipzen A."/>
            <person name="Lundell T."/>
            <person name="Morin E."/>
            <person name="Murat C."/>
            <person name="Sun H."/>
            <person name="Tunlid A."/>
            <person name="Henrissat B."/>
            <person name="Grigoriev I.V."/>
            <person name="Hibbett D.S."/>
            <person name="Martin F."/>
            <person name="Nordberg H.P."/>
            <person name="Cantor M.N."/>
            <person name="Hua S.X."/>
        </authorList>
    </citation>
    <scope>NUCLEOTIDE SEQUENCE [LARGE SCALE GENOMIC DNA]</scope>
    <source>
        <strain evidence="3 4">Foug A</strain>
    </source>
</reference>
<dbReference type="Proteomes" id="UP000053989">
    <property type="component" value="Unassembled WGS sequence"/>
</dbReference>
<feature type="region of interest" description="Disordered" evidence="2">
    <location>
        <begin position="483"/>
        <end position="519"/>
    </location>
</feature>
<dbReference type="CDD" id="cd14686">
    <property type="entry name" value="bZIP"/>
    <property type="match status" value="1"/>
</dbReference>
<dbReference type="GO" id="GO:0007020">
    <property type="term" value="P:microtubule nucleation"/>
    <property type="evidence" value="ECO:0007669"/>
    <property type="project" value="TreeGrafter"/>
</dbReference>
<gene>
    <name evidence="3" type="ORF">SCLCIDRAFT_1215367</name>
</gene>
<evidence type="ECO:0000313" key="3">
    <source>
        <dbReference type="EMBL" id="KIM62028.1"/>
    </source>
</evidence>
<dbReference type="AlphaFoldDB" id="A0A0C2ZK85"/>
<dbReference type="STRING" id="1036808.A0A0C2ZK85"/>
<sequence length="732" mass="79340">MLAIVTGNGVGFADPSRLKQSLTAIPVSTSLKCTTSSWASDNTQIYLASASCINRYTTSEGLLEEMYSGSDPVTCLVMTDNGDSVIFAVDNNIYALDCNSSEITMSLCPNKRPVTALALSNDSSLLASVTGYEVFVHNMKTTTNTMVKGLPDGKISCCVFHYHSTKLLVGIGKQVLVYNISNPSTPANAINFPGSSGRIVAISSSPFSTTLIAMATSKGDVALVDLDKKQGILKTVNLKKSLTALSFNTDGSAIYLGTEEGKLMLLNLRALEREPKIVVVGDGNFSIREINVQQQSKNATSISKNTMVSTTKPLGVSRMTGTRTPVKYPLVAPPACDRRERGSVGVGVKSPVRNLRGGMASKKEGSSKPFASVHSPFAEKGNLKTKVQKSISAAESSKSHNSDRSENFEVKTNRPPIVSGSSRVQGAEKKITAIKAPGAPQNGRDEFPEADTGPPESISAQLALMRARSSSNVNIRKVAASKRRITSEPARPSQSIARGGVISPFSSAQNRTPSMESGTPVVQVVQARGIGVGSTRDEGDLDYPSSRQPQQPVALEKRTDFVKTEGNTEGELPSVGTPDFHAQTKGKGKERAEVEVKKARFLRHPDDSEDSDSDADVVTAPDKDELSLQVSPRRPMAAPSWVPSPHKQATTGLNMNAAAQDFLQNIVRDVMYEFQRETKAEMMGIHLDLVRMGRGWKRELRETMEEWGQELRQLREENKRLREENERLRRGF</sequence>
<dbReference type="GO" id="GO:0000922">
    <property type="term" value="C:spindle pole"/>
    <property type="evidence" value="ECO:0007669"/>
    <property type="project" value="TreeGrafter"/>
</dbReference>
<name>A0A0C2ZK85_9AGAM</name>
<dbReference type="GO" id="GO:0043015">
    <property type="term" value="F:gamma-tubulin binding"/>
    <property type="evidence" value="ECO:0007669"/>
    <property type="project" value="TreeGrafter"/>
</dbReference>
<evidence type="ECO:0000256" key="2">
    <source>
        <dbReference type="SAM" id="MobiDB-lite"/>
    </source>
</evidence>
<dbReference type="GO" id="GO:0005814">
    <property type="term" value="C:centriole"/>
    <property type="evidence" value="ECO:0007669"/>
    <property type="project" value="TreeGrafter"/>
</dbReference>
<reference evidence="4" key="2">
    <citation type="submission" date="2015-01" db="EMBL/GenBank/DDBJ databases">
        <title>Evolutionary Origins and Diversification of the Mycorrhizal Mutualists.</title>
        <authorList>
            <consortium name="DOE Joint Genome Institute"/>
            <consortium name="Mycorrhizal Genomics Consortium"/>
            <person name="Kohler A."/>
            <person name="Kuo A."/>
            <person name="Nagy L.G."/>
            <person name="Floudas D."/>
            <person name="Copeland A."/>
            <person name="Barry K.W."/>
            <person name="Cichocki N."/>
            <person name="Veneault-Fourrey C."/>
            <person name="LaButti K."/>
            <person name="Lindquist E.A."/>
            <person name="Lipzen A."/>
            <person name="Lundell T."/>
            <person name="Morin E."/>
            <person name="Murat C."/>
            <person name="Riley R."/>
            <person name="Ohm R."/>
            <person name="Sun H."/>
            <person name="Tunlid A."/>
            <person name="Henrissat B."/>
            <person name="Grigoriev I.V."/>
            <person name="Hibbett D.S."/>
            <person name="Martin F."/>
        </authorList>
    </citation>
    <scope>NUCLEOTIDE SEQUENCE [LARGE SCALE GENOMIC DNA]</scope>
    <source>
        <strain evidence="4">Foug A</strain>
    </source>
</reference>